<dbReference type="GO" id="GO:0046872">
    <property type="term" value="F:metal ion binding"/>
    <property type="evidence" value="ECO:0007669"/>
    <property type="project" value="UniProtKB-KW"/>
</dbReference>
<sequence length="259" mass="30073">MRSLVTWNVNSVRARLSYISYWLERERWDFLALQETKVPDELFPEGVFKELGYGVVYHGQKAYNGVALCFKGEPLRVLKGWPDGEDDEKRLITVWLEPFPIVNVYVPRGGEKGSERHAFKLYFLTKLKLFLQESFSPDEPLAVVGDFNVARSELDVYDPAVWRGRPGFMEDERQAFEELLSFGLFDLFRELHPDEPGYTWWDIETGGFARNRGLRIDYILVTEPLLKRAQECRVLREARRKLGGLLPSDHAPLVAAFRI</sequence>
<feature type="binding site" evidence="6">
    <location>
        <position position="35"/>
    </location>
    <ligand>
        <name>Mg(2+)</name>
        <dbReference type="ChEBI" id="CHEBI:18420"/>
        <label>1</label>
    </ligand>
</feature>
<dbReference type="RefSeq" id="WP_013537859.1">
    <property type="nucleotide sequence ID" value="NC_014926.1"/>
</dbReference>
<dbReference type="PANTHER" id="PTHR43250:SF2">
    <property type="entry name" value="EXODEOXYRIBONUCLEASE III"/>
    <property type="match status" value="1"/>
</dbReference>
<dbReference type="NCBIfam" id="TIGR00633">
    <property type="entry name" value="xth"/>
    <property type="match status" value="1"/>
</dbReference>
<feature type="binding site" evidence="6">
    <location>
        <position position="250"/>
    </location>
    <ligand>
        <name>Mg(2+)</name>
        <dbReference type="ChEBI" id="CHEBI:18420"/>
        <label>1</label>
    </ligand>
</feature>
<evidence type="ECO:0000256" key="3">
    <source>
        <dbReference type="ARBA" id="ARBA00022801"/>
    </source>
</evidence>
<keyword evidence="4 6" id="KW-0460">Magnesium</keyword>
<feature type="binding site" evidence="6">
    <location>
        <position position="146"/>
    </location>
    <ligand>
        <name>Mg(2+)</name>
        <dbReference type="ChEBI" id="CHEBI:18420"/>
        <label>1</label>
    </ligand>
</feature>
<evidence type="ECO:0000256" key="7">
    <source>
        <dbReference type="PIRSR" id="PIRSR604808-3"/>
    </source>
</evidence>
<reference evidence="9" key="1">
    <citation type="submission" date="2011-01" db="EMBL/GenBank/DDBJ databases">
        <title>Complete sequence of chromosome of Thermovibrio ammonificans HB-1.</title>
        <authorList>
            <consortium name="US DOE Joint Genome Institute"/>
            <person name="Lucas S."/>
            <person name="Copeland A."/>
            <person name="Lapidus A."/>
            <person name="Cheng J.-F."/>
            <person name="Goodwin L."/>
            <person name="Pitluck S."/>
            <person name="Davenport K."/>
            <person name="Detter J.C."/>
            <person name="Han C."/>
            <person name="Tapia R."/>
            <person name="Land M."/>
            <person name="Hauser L."/>
            <person name="Kyrpides N."/>
            <person name="Ivanova N."/>
            <person name="Ovchinnikova G."/>
            <person name="Vetriani C."/>
            <person name="Woyke T."/>
        </authorList>
    </citation>
    <scope>NUCLEOTIDE SEQUENCE [LARGE SCALE GENOMIC DNA]</scope>
    <source>
        <strain evidence="9">HB-1</strain>
    </source>
</reference>
<dbReference type="InterPro" id="IPR037493">
    <property type="entry name" value="ExoIII-like"/>
</dbReference>
<dbReference type="STRING" id="648996.Theam_1107"/>
<keyword evidence="3" id="KW-0378">Hydrolase</keyword>
<feature type="site" description="Important for catalytic activity" evidence="7">
    <location>
        <position position="217"/>
    </location>
</feature>
<feature type="binding site" evidence="6">
    <location>
        <position position="148"/>
    </location>
    <ligand>
        <name>Mg(2+)</name>
        <dbReference type="ChEBI" id="CHEBI:18420"/>
        <label>1</label>
    </ligand>
</feature>
<dbReference type="SUPFAM" id="SSF56219">
    <property type="entry name" value="DNase I-like"/>
    <property type="match status" value="1"/>
</dbReference>
<evidence type="ECO:0000256" key="4">
    <source>
        <dbReference type="ARBA" id="ARBA00022842"/>
    </source>
</evidence>
<evidence type="ECO:0000313" key="10">
    <source>
        <dbReference type="Proteomes" id="UP000006362"/>
    </source>
</evidence>
<dbReference type="GO" id="GO:0008311">
    <property type="term" value="F:double-stranded DNA 3'-5' DNA exonuclease activity"/>
    <property type="evidence" value="ECO:0007669"/>
    <property type="project" value="InterPro"/>
</dbReference>
<organism evidence="9 10">
    <name type="scientific">Thermovibrio ammonificans (strain DSM 15698 / JCM 12110 / HB-1)</name>
    <dbReference type="NCBI Taxonomy" id="648996"/>
    <lineage>
        <taxon>Bacteria</taxon>
        <taxon>Pseudomonadati</taxon>
        <taxon>Aquificota</taxon>
        <taxon>Aquificia</taxon>
        <taxon>Desulfurobacteriales</taxon>
        <taxon>Desulfurobacteriaceae</taxon>
        <taxon>Thermovibrio</taxon>
    </lineage>
</organism>
<feature type="binding site" evidence="6">
    <location>
        <position position="8"/>
    </location>
    <ligand>
        <name>Mg(2+)</name>
        <dbReference type="ChEBI" id="CHEBI:18420"/>
        <label>1</label>
    </ligand>
</feature>
<keyword evidence="10" id="KW-1185">Reference proteome</keyword>
<evidence type="ECO:0000256" key="5">
    <source>
        <dbReference type="PIRSR" id="PIRSR604808-1"/>
    </source>
</evidence>
<evidence type="ECO:0000259" key="8">
    <source>
        <dbReference type="Pfam" id="PF03372"/>
    </source>
</evidence>
<feature type="active site" description="Proton acceptor" evidence="5">
    <location>
        <position position="250"/>
    </location>
</feature>
<keyword evidence="6" id="KW-0464">Manganese</keyword>
<feature type="site" description="Transition state stabilizer" evidence="7">
    <location>
        <position position="148"/>
    </location>
</feature>
<keyword evidence="2 6" id="KW-0479">Metal-binding</keyword>
<dbReference type="Pfam" id="PF03372">
    <property type="entry name" value="Exo_endo_phos"/>
    <property type="match status" value="1"/>
</dbReference>
<feature type="site" description="Interaction with DNA substrate" evidence="7">
    <location>
        <position position="250"/>
    </location>
</feature>
<dbReference type="eggNOG" id="COG0708">
    <property type="taxonomic scope" value="Bacteria"/>
</dbReference>
<dbReference type="Proteomes" id="UP000006362">
    <property type="component" value="Chromosome"/>
</dbReference>
<dbReference type="NCBIfam" id="TIGR00195">
    <property type="entry name" value="exoDNase_III"/>
    <property type="match status" value="1"/>
</dbReference>
<evidence type="ECO:0000313" key="9">
    <source>
        <dbReference type="EMBL" id="ADU97073.1"/>
    </source>
</evidence>
<dbReference type="AlphaFoldDB" id="E8T2H8"/>
<dbReference type="PANTHER" id="PTHR43250">
    <property type="entry name" value="EXODEOXYRIBONUCLEASE III"/>
    <property type="match status" value="1"/>
</dbReference>
<dbReference type="InterPro" id="IPR036691">
    <property type="entry name" value="Endo/exonu/phosph_ase_sf"/>
</dbReference>
<gene>
    <name evidence="9" type="ordered locus">Theam_1107</name>
</gene>
<accession>E8T2H8</accession>
<protein>
    <submittedName>
        <fullName evidence="9">Exodeoxyribonuclease III Xth</fullName>
    </submittedName>
</protein>
<feature type="domain" description="Endonuclease/exonuclease/phosphatase" evidence="8">
    <location>
        <begin position="5"/>
        <end position="250"/>
    </location>
</feature>
<dbReference type="OrthoDB" id="9803914at2"/>
<dbReference type="HOGENOM" id="CLU_027539_0_1_0"/>
<feature type="active site" evidence="5">
    <location>
        <position position="105"/>
    </location>
</feature>
<comment type="similarity">
    <text evidence="1">Belongs to the DNA repair enzymes AP/ExoA family.</text>
</comment>
<evidence type="ECO:0000256" key="1">
    <source>
        <dbReference type="ARBA" id="ARBA00007092"/>
    </source>
</evidence>
<dbReference type="InterPro" id="IPR004808">
    <property type="entry name" value="AP_endonuc_1"/>
</dbReference>
<proteinExistence type="inferred from homology"/>
<dbReference type="EMBL" id="CP002444">
    <property type="protein sequence ID" value="ADU97073.1"/>
    <property type="molecule type" value="Genomic_DNA"/>
</dbReference>
<dbReference type="KEGG" id="tam:Theam_1107"/>
<dbReference type="Gene3D" id="3.60.10.10">
    <property type="entry name" value="Endonuclease/exonuclease/phosphatase"/>
    <property type="match status" value="1"/>
</dbReference>
<name>E8T2H8_THEA1</name>
<comment type="cofactor">
    <cofactor evidence="6">
        <name>Mg(2+)</name>
        <dbReference type="ChEBI" id="CHEBI:18420"/>
    </cofactor>
    <cofactor evidence="6">
        <name>Mn(2+)</name>
        <dbReference type="ChEBI" id="CHEBI:29035"/>
    </cofactor>
    <text evidence="6">Probably binds two magnesium or manganese ions per subunit.</text>
</comment>
<evidence type="ECO:0000256" key="2">
    <source>
        <dbReference type="ARBA" id="ARBA00022723"/>
    </source>
</evidence>
<dbReference type="InterPro" id="IPR005135">
    <property type="entry name" value="Endo/exonuclease/phosphatase"/>
</dbReference>
<dbReference type="PROSITE" id="PS51435">
    <property type="entry name" value="AP_NUCLEASE_F1_4"/>
    <property type="match status" value="1"/>
</dbReference>
<feature type="binding site" evidence="6">
    <location>
        <position position="249"/>
    </location>
    <ligand>
        <name>Mg(2+)</name>
        <dbReference type="ChEBI" id="CHEBI:18420"/>
        <label>1</label>
    </ligand>
</feature>
<dbReference type="CDD" id="cd09086">
    <property type="entry name" value="ExoIII-like_AP-endo"/>
    <property type="match status" value="1"/>
</dbReference>
<dbReference type="GO" id="GO:0006281">
    <property type="term" value="P:DNA repair"/>
    <property type="evidence" value="ECO:0007669"/>
    <property type="project" value="InterPro"/>
</dbReference>
<evidence type="ECO:0000256" key="6">
    <source>
        <dbReference type="PIRSR" id="PIRSR604808-2"/>
    </source>
</evidence>
<feature type="active site" description="Proton donor/acceptor" evidence="5">
    <location>
        <position position="146"/>
    </location>
</feature>